<keyword evidence="1" id="KW-0472">Membrane</keyword>
<dbReference type="AlphaFoldDB" id="A0A4U8Q7H2"/>
<feature type="transmembrane region" description="Helical" evidence="1">
    <location>
        <begin position="98"/>
        <end position="116"/>
    </location>
</feature>
<reference evidence="2 3" key="1">
    <citation type="journal article" date="2019" name="Anaerobe">
        <title>Detection of Robinsoniella peoriensis in multiple bone samples of a trauma patient.</title>
        <authorList>
            <person name="Schrottner P."/>
            <person name="Hartwich K."/>
            <person name="Bunk B."/>
            <person name="Schober I."/>
            <person name="Helbig S."/>
            <person name="Rudolph W.W."/>
            <person name="Gunzer F."/>
        </authorList>
    </citation>
    <scope>NUCLEOTIDE SEQUENCE [LARGE SCALE GENOMIC DNA]</scope>
    <source>
        <strain evidence="2 3">DSM 106044</strain>
    </source>
</reference>
<feature type="transmembrane region" description="Helical" evidence="1">
    <location>
        <begin position="20"/>
        <end position="44"/>
    </location>
</feature>
<protein>
    <submittedName>
        <fullName evidence="2">Putative integral membrane protein</fullName>
    </submittedName>
</protein>
<organism evidence="2 3">
    <name type="scientific">Robinsoniella peoriensis</name>
    <dbReference type="NCBI Taxonomy" id="180332"/>
    <lineage>
        <taxon>Bacteria</taxon>
        <taxon>Bacillati</taxon>
        <taxon>Bacillota</taxon>
        <taxon>Clostridia</taxon>
        <taxon>Lachnospirales</taxon>
        <taxon>Lachnospiraceae</taxon>
        <taxon>Robinsoniella</taxon>
    </lineage>
</organism>
<dbReference type="RefSeq" id="WP_044293103.1">
    <property type="nucleotide sequence ID" value="NZ_CAUSDN010000055.1"/>
</dbReference>
<dbReference type="STRING" id="180332.GCA_000797495_04021"/>
<accession>A0A4U8Q7H2</accession>
<feature type="transmembrane region" description="Helical" evidence="1">
    <location>
        <begin position="122"/>
        <end position="143"/>
    </location>
</feature>
<dbReference type="Proteomes" id="UP000306509">
    <property type="component" value="Unassembled WGS sequence"/>
</dbReference>
<feature type="transmembrane region" description="Helical" evidence="1">
    <location>
        <begin position="195"/>
        <end position="212"/>
    </location>
</feature>
<name>A0A4U8Q7H2_9FIRM</name>
<keyword evidence="3" id="KW-1185">Reference proteome</keyword>
<evidence type="ECO:0000313" key="2">
    <source>
        <dbReference type="EMBL" id="TLD00870.1"/>
    </source>
</evidence>
<feature type="transmembrane region" description="Helical" evidence="1">
    <location>
        <begin position="164"/>
        <end position="189"/>
    </location>
</feature>
<proteinExistence type="predicted"/>
<feature type="transmembrane region" description="Helical" evidence="1">
    <location>
        <begin position="50"/>
        <end position="70"/>
    </location>
</feature>
<evidence type="ECO:0000256" key="1">
    <source>
        <dbReference type="SAM" id="Phobius"/>
    </source>
</evidence>
<comment type="caution">
    <text evidence="2">The sequence shown here is derived from an EMBL/GenBank/DDBJ whole genome shotgun (WGS) entry which is preliminary data.</text>
</comment>
<gene>
    <name evidence="2" type="ORF">DSM106044_02066</name>
</gene>
<dbReference type="EMBL" id="QGQD01000045">
    <property type="protein sequence ID" value="TLD00870.1"/>
    <property type="molecule type" value="Genomic_DNA"/>
</dbReference>
<keyword evidence="1" id="KW-0812">Transmembrane</keyword>
<keyword evidence="1" id="KW-1133">Transmembrane helix</keyword>
<evidence type="ECO:0000313" key="3">
    <source>
        <dbReference type="Proteomes" id="UP000306509"/>
    </source>
</evidence>
<sequence>MQHDIFNWERIMNFFSRIYYFLGINFLFIICNLPVLLFLLFVGISRAGTFLPLFLLCLLPAAPAFSAVLYSMGRFVSGIEAGAVRDYRKGYEKYFKKAVKSGALQLTAIFMIWTNLNFFTRIVPVFLLAVLFMLLFLVVLLLTPNLYFLTVNTELTSPDVCKLALAYTLGKPVAAIGNLAAFGIILLAFELSPGTTVLFMGSFYGFLVAFMNRRIISEMKEKYGKA</sequence>